<organism evidence="21 22">
    <name type="scientific">Naasia lichenicola</name>
    <dbReference type="NCBI Taxonomy" id="2565933"/>
    <lineage>
        <taxon>Bacteria</taxon>
        <taxon>Bacillati</taxon>
        <taxon>Actinomycetota</taxon>
        <taxon>Actinomycetes</taxon>
        <taxon>Micrococcales</taxon>
        <taxon>Microbacteriaceae</taxon>
        <taxon>Naasia</taxon>
    </lineage>
</organism>
<evidence type="ECO:0000256" key="1">
    <source>
        <dbReference type="ARBA" id="ARBA00004429"/>
    </source>
</evidence>
<evidence type="ECO:0000256" key="15">
    <source>
        <dbReference type="ARBA" id="ARBA00023137"/>
    </source>
</evidence>
<evidence type="ECO:0000256" key="4">
    <source>
        <dbReference type="ARBA" id="ARBA00008883"/>
    </source>
</evidence>
<dbReference type="EMBL" id="SSSM01000004">
    <property type="protein sequence ID" value="THG30803.1"/>
    <property type="molecule type" value="Genomic_DNA"/>
</dbReference>
<evidence type="ECO:0000313" key="21">
    <source>
        <dbReference type="EMBL" id="THG30803.1"/>
    </source>
</evidence>
<evidence type="ECO:0000256" key="11">
    <source>
        <dbReference type="ARBA" id="ARBA00022777"/>
    </source>
</evidence>
<evidence type="ECO:0000256" key="7">
    <source>
        <dbReference type="ARBA" id="ARBA00022519"/>
    </source>
</evidence>
<keyword evidence="22" id="KW-1185">Reference proteome</keyword>
<evidence type="ECO:0000256" key="18">
    <source>
        <dbReference type="SAM" id="Phobius"/>
    </source>
</evidence>
<dbReference type="InterPro" id="IPR027417">
    <property type="entry name" value="P-loop_NTPase"/>
</dbReference>
<reference evidence="21 22" key="1">
    <citation type="submission" date="2019-04" db="EMBL/GenBank/DDBJ databases">
        <authorList>
            <person name="Jiang L."/>
        </authorList>
    </citation>
    <scope>NUCLEOTIDE SEQUENCE [LARGE SCALE GENOMIC DNA]</scope>
    <source>
        <strain evidence="21 22">YIM 131853</strain>
    </source>
</reference>
<dbReference type="Pfam" id="PF13614">
    <property type="entry name" value="AAA_31"/>
    <property type="match status" value="1"/>
</dbReference>
<dbReference type="InterPro" id="IPR050445">
    <property type="entry name" value="Bact_polysacc_biosynth/exp"/>
</dbReference>
<comment type="caution">
    <text evidence="21">The sequence shown here is derived from an EMBL/GenBank/DDBJ whole genome shotgun (WGS) entry which is preliminary data.</text>
</comment>
<dbReference type="Proteomes" id="UP000309133">
    <property type="component" value="Unassembled WGS sequence"/>
</dbReference>
<sequence length="544" mass="57231">MRPGILVRPERGWVPHSIHHCRPYDGRSLPEAKPQVVPLSGGRGDAGREPTIEVHLTRRKLPVDPRRYFVALRKHWLVIIALGIVGALGAALFASVQPIEYQATSSVIVSSTRGETTQELVQGSTYTQDTVASYAALAKLPAVLDPVISSLGLDTTSGSLANNISASVPLNTVIIEVTATAGSAQGAADLANAVTASLATVVTSIAPTAVDAAPAVTLNPVASAQAPSAPYSPRWMFLILTGIGLGLLAGIVFAIGRELLDNRVRSEDIHEIQGLADVPLLGTAARRRGRRLAHVVVLSEPQSPAAEDYRRLATNLEFAGVDQRLRAVTVTSALPGDGKTTTALNLAAAVAERGSRVLVVDADLRRPAVSDYLNIEGAVGLTNVLLGGVSAEDAIQRIGAFDVLPAGTTPPNVTQLVTSDAMARLFGELTERYDFVVVDSPPVLAVTDGLSISALTDGALVVARQAVTRRRQLAEAVESLNFVNSRVLGVVLNGVAQTKSATYGYDIVQRTEVALPTTAQPPVRFFRDEPSDSSGADYARLASK</sequence>
<dbReference type="InterPro" id="IPR003856">
    <property type="entry name" value="LPS_length_determ_N"/>
</dbReference>
<evidence type="ECO:0000256" key="14">
    <source>
        <dbReference type="ARBA" id="ARBA00023136"/>
    </source>
</evidence>
<evidence type="ECO:0000256" key="10">
    <source>
        <dbReference type="ARBA" id="ARBA00022741"/>
    </source>
</evidence>
<dbReference type="AlphaFoldDB" id="A0A4S4FK52"/>
<evidence type="ECO:0000256" key="6">
    <source>
        <dbReference type="ARBA" id="ARBA00022475"/>
    </source>
</evidence>
<comment type="similarity">
    <text evidence="4">Belongs to the etk/wzc family.</text>
</comment>
<gene>
    <name evidence="21" type="ORF">E6C64_09200</name>
</gene>
<evidence type="ECO:0000256" key="8">
    <source>
        <dbReference type="ARBA" id="ARBA00022679"/>
    </source>
</evidence>
<keyword evidence="10" id="KW-0547">Nucleotide-binding</keyword>
<feature type="transmembrane region" description="Helical" evidence="18">
    <location>
        <begin position="235"/>
        <end position="256"/>
    </location>
</feature>
<keyword evidence="9 18" id="KW-0812">Transmembrane</keyword>
<protein>
    <recommendedName>
        <fullName evidence="5">non-specific protein-tyrosine kinase</fullName>
        <ecNumber evidence="5">2.7.10.2</ecNumber>
    </recommendedName>
</protein>
<comment type="catalytic activity">
    <reaction evidence="16">
        <text>L-tyrosyl-[protein] + ATP = O-phospho-L-tyrosyl-[protein] + ADP + H(+)</text>
        <dbReference type="Rhea" id="RHEA:10596"/>
        <dbReference type="Rhea" id="RHEA-COMP:10136"/>
        <dbReference type="Rhea" id="RHEA-COMP:20101"/>
        <dbReference type="ChEBI" id="CHEBI:15378"/>
        <dbReference type="ChEBI" id="CHEBI:30616"/>
        <dbReference type="ChEBI" id="CHEBI:46858"/>
        <dbReference type="ChEBI" id="CHEBI:61978"/>
        <dbReference type="ChEBI" id="CHEBI:456216"/>
        <dbReference type="EC" id="2.7.10.2"/>
    </reaction>
</comment>
<evidence type="ECO:0000259" key="20">
    <source>
        <dbReference type="Pfam" id="PF13614"/>
    </source>
</evidence>
<dbReference type="SUPFAM" id="SSF52540">
    <property type="entry name" value="P-loop containing nucleoside triphosphate hydrolases"/>
    <property type="match status" value="1"/>
</dbReference>
<dbReference type="Gene3D" id="3.40.50.300">
    <property type="entry name" value="P-loop containing nucleotide triphosphate hydrolases"/>
    <property type="match status" value="1"/>
</dbReference>
<evidence type="ECO:0000313" key="22">
    <source>
        <dbReference type="Proteomes" id="UP000309133"/>
    </source>
</evidence>
<dbReference type="InterPro" id="IPR025669">
    <property type="entry name" value="AAA_dom"/>
</dbReference>
<feature type="transmembrane region" description="Helical" evidence="18">
    <location>
        <begin position="76"/>
        <end position="96"/>
    </location>
</feature>
<feature type="domain" description="Polysaccharide chain length determinant N-terminal" evidence="19">
    <location>
        <begin position="66"/>
        <end position="151"/>
    </location>
</feature>
<evidence type="ECO:0000259" key="19">
    <source>
        <dbReference type="Pfam" id="PF02706"/>
    </source>
</evidence>
<dbReference type="GO" id="GO:0005524">
    <property type="term" value="F:ATP binding"/>
    <property type="evidence" value="ECO:0007669"/>
    <property type="project" value="UniProtKB-KW"/>
</dbReference>
<evidence type="ECO:0000256" key="9">
    <source>
        <dbReference type="ARBA" id="ARBA00022692"/>
    </source>
</evidence>
<evidence type="ECO:0000256" key="2">
    <source>
        <dbReference type="ARBA" id="ARBA00006683"/>
    </source>
</evidence>
<keyword evidence="6" id="KW-1003">Cell membrane</keyword>
<evidence type="ECO:0000256" key="16">
    <source>
        <dbReference type="ARBA" id="ARBA00051245"/>
    </source>
</evidence>
<comment type="similarity">
    <text evidence="2">Belongs to the CpsC/CapA family.</text>
</comment>
<name>A0A4S4FK52_9MICO</name>
<comment type="subcellular location">
    <subcellularLocation>
        <location evidence="1">Cell inner membrane</location>
        <topology evidence="1">Multi-pass membrane protein</topology>
    </subcellularLocation>
</comment>
<dbReference type="NCBIfam" id="TIGR01007">
    <property type="entry name" value="eps_fam"/>
    <property type="match status" value="1"/>
</dbReference>
<proteinExistence type="inferred from homology"/>
<evidence type="ECO:0000256" key="12">
    <source>
        <dbReference type="ARBA" id="ARBA00022840"/>
    </source>
</evidence>
<evidence type="ECO:0000256" key="3">
    <source>
        <dbReference type="ARBA" id="ARBA00007316"/>
    </source>
</evidence>
<keyword evidence="12" id="KW-0067">ATP-binding</keyword>
<dbReference type="CDD" id="cd05387">
    <property type="entry name" value="BY-kinase"/>
    <property type="match status" value="1"/>
</dbReference>
<feature type="region of interest" description="Disordered" evidence="17">
    <location>
        <begin position="521"/>
        <end position="544"/>
    </location>
</feature>
<evidence type="ECO:0000256" key="5">
    <source>
        <dbReference type="ARBA" id="ARBA00011903"/>
    </source>
</evidence>
<feature type="domain" description="AAA" evidence="20">
    <location>
        <begin position="335"/>
        <end position="448"/>
    </location>
</feature>
<keyword evidence="14 18" id="KW-0472">Membrane</keyword>
<evidence type="ECO:0000256" key="17">
    <source>
        <dbReference type="SAM" id="MobiDB-lite"/>
    </source>
</evidence>
<keyword evidence="11 21" id="KW-0418">Kinase</keyword>
<dbReference type="PANTHER" id="PTHR32309:SF13">
    <property type="entry name" value="FERRIC ENTEROBACTIN TRANSPORT PROTEIN FEPE"/>
    <property type="match status" value="1"/>
</dbReference>
<accession>A0A4S4FK52</accession>
<dbReference type="GO" id="GO:0004715">
    <property type="term" value="F:non-membrane spanning protein tyrosine kinase activity"/>
    <property type="evidence" value="ECO:0007669"/>
    <property type="project" value="UniProtKB-EC"/>
</dbReference>
<keyword evidence="7" id="KW-0997">Cell inner membrane</keyword>
<comment type="similarity">
    <text evidence="3">Belongs to the CpsD/CapB family.</text>
</comment>
<dbReference type="GO" id="GO:0005886">
    <property type="term" value="C:plasma membrane"/>
    <property type="evidence" value="ECO:0007669"/>
    <property type="project" value="UniProtKB-SubCell"/>
</dbReference>
<keyword evidence="13 18" id="KW-1133">Transmembrane helix</keyword>
<dbReference type="Pfam" id="PF02706">
    <property type="entry name" value="Wzz"/>
    <property type="match status" value="1"/>
</dbReference>
<evidence type="ECO:0000256" key="13">
    <source>
        <dbReference type="ARBA" id="ARBA00022989"/>
    </source>
</evidence>
<keyword evidence="8 21" id="KW-0808">Transferase</keyword>
<keyword evidence="15" id="KW-0829">Tyrosine-protein kinase</keyword>
<dbReference type="EC" id="2.7.10.2" evidence="5"/>
<dbReference type="InterPro" id="IPR005702">
    <property type="entry name" value="Wzc-like_C"/>
</dbReference>
<dbReference type="PANTHER" id="PTHR32309">
    <property type="entry name" value="TYROSINE-PROTEIN KINASE"/>
    <property type="match status" value="1"/>
</dbReference>